<evidence type="ECO:0000256" key="1">
    <source>
        <dbReference type="SAM" id="MobiDB-lite"/>
    </source>
</evidence>
<protein>
    <submittedName>
        <fullName evidence="2">Uncharacterized protein</fullName>
    </submittedName>
</protein>
<keyword evidence="3" id="KW-1185">Reference proteome</keyword>
<accession>A0A238L564</accession>
<dbReference type="OrthoDB" id="9816009at2"/>
<dbReference type="Proteomes" id="UP000207598">
    <property type="component" value="Unassembled WGS sequence"/>
</dbReference>
<gene>
    <name evidence="2" type="ORF">MAA8898_04330</name>
</gene>
<dbReference type="EMBL" id="FXYF01000016">
    <property type="protein sequence ID" value="SMX49532.1"/>
    <property type="molecule type" value="Genomic_DNA"/>
</dbReference>
<name>A0A238L564_9RHOB</name>
<organism evidence="2 3">
    <name type="scientific">Maliponia aquimaris</name>
    <dbReference type="NCBI Taxonomy" id="1673631"/>
    <lineage>
        <taxon>Bacteria</taxon>
        <taxon>Pseudomonadati</taxon>
        <taxon>Pseudomonadota</taxon>
        <taxon>Alphaproteobacteria</taxon>
        <taxon>Rhodobacterales</taxon>
        <taxon>Paracoccaceae</taxon>
        <taxon>Maliponia</taxon>
    </lineage>
</organism>
<feature type="compositionally biased region" description="Low complexity" evidence="1">
    <location>
        <begin position="26"/>
        <end position="52"/>
    </location>
</feature>
<evidence type="ECO:0000313" key="3">
    <source>
        <dbReference type="Proteomes" id="UP000207598"/>
    </source>
</evidence>
<feature type="compositionally biased region" description="Pro residues" evidence="1">
    <location>
        <begin position="53"/>
        <end position="63"/>
    </location>
</feature>
<evidence type="ECO:0000313" key="2">
    <source>
        <dbReference type="EMBL" id="SMX49532.1"/>
    </source>
</evidence>
<dbReference type="AlphaFoldDB" id="A0A238L564"/>
<proteinExistence type="predicted"/>
<reference evidence="2 3" key="1">
    <citation type="submission" date="2017-05" db="EMBL/GenBank/DDBJ databases">
        <authorList>
            <person name="Song R."/>
            <person name="Chenine A.L."/>
            <person name="Ruprecht R.M."/>
        </authorList>
    </citation>
    <scope>NUCLEOTIDE SEQUENCE [LARGE SCALE GENOMIC DNA]</scope>
    <source>
        <strain evidence="2 3">CECT 8898</strain>
    </source>
</reference>
<sequence>MLDVILLIIAIASGMPGSTTAKLDEAPAPASAAPAAETAEARTFTSSEDAPPGSEPDPEPAPALPYAAEQQVATGRFLTALEIKPIMEATRANWIAVREYDGQDLVYVTHVWSWRCGLVALHIGINGADPEPWPLPACHEDTNAPNAILDGDGLPYRSFPLGAIDTVTVELVYDDLTTERVTFNRKGALMP</sequence>
<feature type="region of interest" description="Disordered" evidence="1">
    <location>
        <begin position="22"/>
        <end position="63"/>
    </location>
</feature>
<dbReference type="RefSeq" id="WP_094023077.1">
    <property type="nucleotide sequence ID" value="NZ_FXYF01000016.1"/>
</dbReference>